<evidence type="ECO:0000313" key="5">
    <source>
        <dbReference type="Proteomes" id="UP000293823"/>
    </source>
</evidence>
<evidence type="ECO:0000259" key="3">
    <source>
        <dbReference type="Pfam" id="PF24564"/>
    </source>
</evidence>
<feature type="domain" description="DUF7605" evidence="3">
    <location>
        <begin position="714"/>
        <end position="881"/>
    </location>
</feature>
<dbReference type="Proteomes" id="UP000293823">
    <property type="component" value="Unassembled WGS sequence"/>
</dbReference>
<feature type="domain" description="Dynamin N-terminal" evidence="2">
    <location>
        <begin position="186"/>
        <end position="450"/>
    </location>
</feature>
<dbReference type="InterPro" id="IPR056024">
    <property type="entry name" value="DUF7605"/>
</dbReference>
<reference evidence="5" key="1">
    <citation type="journal article" date="2019" name="bioRxiv">
        <title>Genomics, evolutionary history and diagnostics of the Alternaria alternata species group including apple and Asian pear pathotypes.</title>
        <authorList>
            <person name="Armitage A.D."/>
            <person name="Cockerton H.M."/>
            <person name="Sreenivasaprasad S."/>
            <person name="Woodhall J.W."/>
            <person name="Lane C.R."/>
            <person name="Harrison R.J."/>
            <person name="Clarkson J.P."/>
        </authorList>
    </citation>
    <scope>NUCLEOTIDE SEQUENCE [LARGE SCALE GENOMIC DNA]</scope>
    <source>
        <strain evidence="5">RGR 97.0016</strain>
    </source>
</reference>
<proteinExistence type="predicted"/>
<dbReference type="Pfam" id="PF24564">
    <property type="entry name" value="DUF7605"/>
    <property type="match status" value="1"/>
</dbReference>
<dbReference type="InterPro" id="IPR027417">
    <property type="entry name" value="P-loop_NTPase"/>
</dbReference>
<dbReference type="SUPFAM" id="SSF52540">
    <property type="entry name" value="P-loop containing nucleoside triphosphate hydrolases"/>
    <property type="match status" value="1"/>
</dbReference>
<feature type="region of interest" description="Disordered" evidence="1">
    <location>
        <begin position="87"/>
        <end position="132"/>
    </location>
</feature>
<dbReference type="EMBL" id="PEJP01000026">
    <property type="protein sequence ID" value="RYO60194.1"/>
    <property type="molecule type" value="Genomic_DNA"/>
</dbReference>
<dbReference type="PANTHER" id="PTHR36681">
    <property type="entry name" value="NUCLEAR GTPASE, GERMINAL CENTER-ASSOCIATED, TANDEM DUPLICATE 3"/>
    <property type="match status" value="1"/>
</dbReference>
<dbReference type="PANTHER" id="PTHR36681:SF3">
    <property type="entry name" value="NUCLEAR GTPASE, GERMINAL CENTER-ASSOCIATED, TANDEM DUPLICATE 3"/>
    <property type="match status" value="1"/>
</dbReference>
<dbReference type="AlphaFoldDB" id="A0A4Q4RSP5"/>
<gene>
    <name evidence="4" type="ORF">AA0113_g6971</name>
</gene>
<evidence type="ECO:0000256" key="1">
    <source>
        <dbReference type="SAM" id="MobiDB-lite"/>
    </source>
</evidence>
<dbReference type="InterPro" id="IPR045063">
    <property type="entry name" value="Dynamin_N"/>
</dbReference>
<comment type="caution">
    <text evidence="4">The sequence shown here is derived from an EMBL/GenBank/DDBJ whole genome shotgun (WGS) entry which is preliminary data.</text>
</comment>
<evidence type="ECO:0000259" key="2">
    <source>
        <dbReference type="Pfam" id="PF00350"/>
    </source>
</evidence>
<feature type="compositionally biased region" description="Acidic residues" evidence="1">
    <location>
        <begin position="98"/>
        <end position="109"/>
    </location>
</feature>
<sequence length="985" mass="110213">MSADVTQMEDLQQQTPESTQSPIFEPQCPAQSVAVATMLPLSSSSTTNNSTLDAHIISPYMQRLRDIEADANRAILSWGSGGAESAVPAKRKISDTFSDSDDEDSDDEKDPSQVPPYDPAQQRRPKLPMYHPGFKQAEEDTQAVLQVFLDFLKAAKNRGVSSEEATYLWNEILKNRNILYQKEIRIAVTGDTGTGKSATTNALLGEDLTPEGDNGAACTNVVTEFRQKTLSTNIGAVQAEVQFYCLEYCIDLVTDWVKVWLTTKQRLIEDEDSVTDDDRARKDAALECLEHLFASRVAPESVEDFMSSSKALKGNLVLEKFLQWTVDIHSMFVPDGELSVPFESSTHNDMREQLRPFRMRALNARYKGKVLQFSPWPFVEIIRYYVDSPLVQDSVCLADVPGTKDINMYRVTAATAYLQQCEMTIVVVDIKRATSDQSFRQHYLDAHSRRHHGSVILLATRADELNDDGGSTLQLDPVAEENIAPIEEKLADLTSELQAIQGEIEANKHHMKRLKSSVQLGSATVEQRSQHDALKAANKVLASRKKTTMPLVASLEKERKDVRIACRNRLVAAGMSRMYSHNTGDDAGAASFCVSNRMYMRHRRGYNMTNLEKAPTMKLEDTQIPAACRYIAGIPSQGRLAVLEHFVLFKVPMLLSIVQMSCSKSTEARIEHITKIIDKTIKGTEGRVRDVMNKWVQAFSNELTSALSSHELQDRFDRNAEKKLEELATINAASHKALVNKRGTYQQKKLKINHNLNASLLAPAKTAMDAAFRNVLDAAPAALKAQMAQTIKTVINDLNKQLKDDPQALAGDAYQLCFGKNRVGYEEEVTLKVENARKELHQGLIAIKEKAVKPGDKGYFFKAMDEIYGAALDERPGKGKKLKDVRHAYLEENVVGLDGPFAAIAEGVEGDVKKLIKNTCDKLRKEVVEMLKTIRAAFQRQKNRKEQDTPEGQQFRKELHELVDEARRILEGVVTKSLEKCKENK</sequence>
<accession>A0A4Q4RSP5</accession>
<name>A0A4Q4RSP5_9PLEO</name>
<evidence type="ECO:0008006" key="6">
    <source>
        <dbReference type="Google" id="ProtNLM"/>
    </source>
</evidence>
<dbReference type="OrthoDB" id="5427350at2759"/>
<evidence type="ECO:0000313" key="4">
    <source>
        <dbReference type="EMBL" id="RYO60194.1"/>
    </source>
</evidence>
<protein>
    <recommendedName>
        <fullName evidence="6">G domain-containing protein</fullName>
    </recommendedName>
</protein>
<organism evidence="4 5">
    <name type="scientific">Alternaria arborescens</name>
    <dbReference type="NCBI Taxonomy" id="156630"/>
    <lineage>
        <taxon>Eukaryota</taxon>
        <taxon>Fungi</taxon>
        <taxon>Dikarya</taxon>
        <taxon>Ascomycota</taxon>
        <taxon>Pezizomycotina</taxon>
        <taxon>Dothideomycetes</taxon>
        <taxon>Pleosporomycetidae</taxon>
        <taxon>Pleosporales</taxon>
        <taxon>Pleosporineae</taxon>
        <taxon>Pleosporaceae</taxon>
        <taxon>Alternaria</taxon>
        <taxon>Alternaria sect. Alternaria</taxon>
    </lineage>
</organism>
<dbReference type="Gene3D" id="3.40.50.300">
    <property type="entry name" value="P-loop containing nucleotide triphosphate hydrolases"/>
    <property type="match status" value="2"/>
</dbReference>
<feature type="region of interest" description="Disordered" evidence="1">
    <location>
        <begin position="1"/>
        <end position="27"/>
    </location>
</feature>
<feature type="compositionally biased region" description="Polar residues" evidence="1">
    <location>
        <begin position="9"/>
        <end position="22"/>
    </location>
</feature>
<keyword evidence="5" id="KW-1185">Reference proteome</keyword>
<dbReference type="Pfam" id="PF00350">
    <property type="entry name" value="Dynamin_N"/>
    <property type="match status" value="1"/>
</dbReference>